<proteinExistence type="predicted"/>
<protein>
    <submittedName>
        <fullName evidence="2">Uncharacterized protein</fullName>
    </submittedName>
</protein>
<dbReference type="EMBL" id="HBGA01146274">
    <property type="protein sequence ID" value="CAD9042313.1"/>
    <property type="molecule type" value="Transcribed_RNA"/>
</dbReference>
<organism evidence="2">
    <name type="scientific">Eutreptiella gymnastica</name>
    <dbReference type="NCBI Taxonomy" id="73025"/>
    <lineage>
        <taxon>Eukaryota</taxon>
        <taxon>Discoba</taxon>
        <taxon>Euglenozoa</taxon>
        <taxon>Euglenida</taxon>
        <taxon>Spirocuta</taxon>
        <taxon>Euglenophyceae</taxon>
        <taxon>Eutreptiales</taxon>
        <taxon>Eutreptiaceae</taxon>
        <taxon>Eutreptiella</taxon>
    </lineage>
</organism>
<accession>A0A7S1JFF3</accession>
<feature type="region of interest" description="Disordered" evidence="1">
    <location>
        <begin position="66"/>
        <end position="88"/>
    </location>
</feature>
<feature type="compositionally biased region" description="Polar residues" evidence="1">
    <location>
        <begin position="321"/>
        <end position="335"/>
    </location>
</feature>
<evidence type="ECO:0000256" key="1">
    <source>
        <dbReference type="SAM" id="MobiDB-lite"/>
    </source>
</evidence>
<reference evidence="2" key="1">
    <citation type="submission" date="2021-01" db="EMBL/GenBank/DDBJ databases">
        <authorList>
            <person name="Corre E."/>
            <person name="Pelletier E."/>
            <person name="Niang G."/>
            <person name="Scheremetjew M."/>
            <person name="Finn R."/>
            <person name="Kale V."/>
            <person name="Holt S."/>
            <person name="Cochrane G."/>
            <person name="Meng A."/>
            <person name="Brown T."/>
            <person name="Cohen L."/>
        </authorList>
    </citation>
    <scope>NUCLEOTIDE SEQUENCE</scope>
    <source>
        <strain evidence="2">NIES-381</strain>
    </source>
</reference>
<feature type="region of interest" description="Disordered" evidence="1">
    <location>
        <begin position="321"/>
        <end position="383"/>
    </location>
</feature>
<evidence type="ECO:0000313" key="2">
    <source>
        <dbReference type="EMBL" id="CAD9042313.1"/>
    </source>
</evidence>
<feature type="compositionally biased region" description="Polar residues" evidence="1">
    <location>
        <begin position="67"/>
        <end position="83"/>
    </location>
</feature>
<dbReference type="AlphaFoldDB" id="A0A7S1JFF3"/>
<feature type="compositionally biased region" description="Polar residues" evidence="1">
    <location>
        <begin position="1"/>
        <end position="14"/>
    </location>
</feature>
<sequence length="383" mass="42377">MRDMQLSSRLSPTTPEELEHLGDHSSYNAKLLTQLARVRYEESQLPGATVKKADGTPEVLEIPLKNTPASRSPTMTSMPQSPQHPSPVDNGKDVGVYGMLHSSLSMTESLKLPAQTPPTTPAVKAKPGAHQTIQAEALPQRLVERLQRMEQMSPTQAGVKFGSNSKGKTMGHEQEELWREYQRSLQQQAMIMEQERWQQVFEQQQLESYHLIVAHREILREQLQQIHQAAVTRQGSLAKGQGCKFDRGTLSGVVATLHQFVLRLLPQGTLRQEFLNCLQQAVLKYEGCDMAFHKDRLLQDVFDLLCDELLSLQKCAQRSATTSPLAGATTPTKSAASEPKWAVPVPTMEGASPHASSQEVSDRLEDIEDGVNGVEDGAKEADA</sequence>
<feature type="region of interest" description="Disordered" evidence="1">
    <location>
        <begin position="1"/>
        <end position="26"/>
    </location>
</feature>
<name>A0A7S1JFF3_9EUGL</name>
<gene>
    <name evidence="2" type="ORF">EGYM00392_LOCUS53490</name>
</gene>